<name>A0A9X2HA60_9MICC</name>
<protein>
    <submittedName>
        <fullName evidence="3">Uncharacterized protein</fullName>
    </submittedName>
</protein>
<keyword evidence="2" id="KW-0472">Membrane</keyword>
<organism evidence="3 4">
    <name type="scientific">Rothia santali</name>
    <dbReference type="NCBI Taxonomy" id="2949643"/>
    <lineage>
        <taxon>Bacteria</taxon>
        <taxon>Bacillati</taxon>
        <taxon>Actinomycetota</taxon>
        <taxon>Actinomycetes</taxon>
        <taxon>Micrococcales</taxon>
        <taxon>Micrococcaceae</taxon>
        <taxon>Rothia</taxon>
    </lineage>
</organism>
<dbReference type="AlphaFoldDB" id="A0A9X2HA60"/>
<proteinExistence type="predicted"/>
<dbReference type="EMBL" id="JANAFB010000010">
    <property type="protein sequence ID" value="MCP3425526.1"/>
    <property type="molecule type" value="Genomic_DNA"/>
</dbReference>
<feature type="region of interest" description="Disordered" evidence="1">
    <location>
        <begin position="216"/>
        <end position="244"/>
    </location>
</feature>
<evidence type="ECO:0000313" key="3">
    <source>
        <dbReference type="EMBL" id="MCP3425526.1"/>
    </source>
</evidence>
<evidence type="ECO:0000256" key="2">
    <source>
        <dbReference type="SAM" id="Phobius"/>
    </source>
</evidence>
<feature type="compositionally biased region" description="Low complexity" evidence="1">
    <location>
        <begin position="290"/>
        <end position="309"/>
    </location>
</feature>
<dbReference type="Proteomes" id="UP001139502">
    <property type="component" value="Unassembled WGS sequence"/>
</dbReference>
<comment type="caution">
    <text evidence="3">The sequence shown here is derived from an EMBL/GenBank/DDBJ whole genome shotgun (WGS) entry which is preliminary data.</text>
</comment>
<feature type="transmembrane region" description="Helical" evidence="2">
    <location>
        <begin position="251"/>
        <end position="270"/>
    </location>
</feature>
<feature type="compositionally biased region" description="Acidic residues" evidence="1">
    <location>
        <begin position="224"/>
        <end position="239"/>
    </location>
</feature>
<feature type="compositionally biased region" description="Low complexity" evidence="1">
    <location>
        <begin position="190"/>
        <end position="199"/>
    </location>
</feature>
<dbReference type="RefSeq" id="WP_254165772.1">
    <property type="nucleotide sequence ID" value="NZ_JANAFB010000010.1"/>
</dbReference>
<keyword evidence="2" id="KW-1133">Transmembrane helix</keyword>
<evidence type="ECO:0000256" key="1">
    <source>
        <dbReference type="SAM" id="MobiDB-lite"/>
    </source>
</evidence>
<feature type="compositionally biased region" description="Polar residues" evidence="1">
    <location>
        <begin position="132"/>
        <end position="142"/>
    </location>
</feature>
<gene>
    <name evidence="3" type="ORF">NBM05_05725</name>
</gene>
<feature type="region of interest" description="Disordered" evidence="1">
    <location>
        <begin position="130"/>
        <end position="199"/>
    </location>
</feature>
<dbReference type="SUPFAM" id="SSF49785">
    <property type="entry name" value="Galactose-binding domain-like"/>
    <property type="match status" value="1"/>
</dbReference>
<evidence type="ECO:0000313" key="4">
    <source>
        <dbReference type="Proteomes" id="UP001139502"/>
    </source>
</evidence>
<dbReference type="InterPro" id="IPR008979">
    <property type="entry name" value="Galactose-bd-like_sf"/>
</dbReference>
<dbReference type="Gene3D" id="2.60.120.260">
    <property type="entry name" value="Galactose-binding domain-like"/>
    <property type="match status" value="1"/>
</dbReference>
<accession>A0A9X2HA60</accession>
<keyword evidence="4" id="KW-1185">Reference proteome</keyword>
<keyword evidence="2" id="KW-0812">Transmembrane</keyword>
<sequence>MTQAIQLGAVLGGRYKVTTQVVATAAQDQVLEGRDQVLGRRVSILVASAAHSDLLIEHAREVAAGPRAGNLQILDLGQSEDVTYLITSHAPANELLDLLLTEDFEPEDPEGLGTEIFGSSTAATDADYEQLGTDTSPQSAVSGRSGDTGPMPAVQEWSEADYEAFGEEPPAQRQPRAGSSDGTLFDRAASDASGGTAGVAGAAGAASAFQGLDAGYDGDNRYEPEEEDFIPGVQYEDEEERPRRRRAGGGLWITAVVVVVLLVGLAIFGFTRLGSLVAGFADPSPSGTVSSAPEGPTSSPSASASPSPTGGAGSPEISGISRVVPGNVGFMGDQDGTLGLATDGDPSTSWSSYGFSSASFGNLVPGVGLAVELQQPSEVSSVTVGQDGGTGGQFTVYTSDSPSIEGATEAGTGTLDGPSTTVDLSDQASSEDASYVIVYFTQAAQLSEPIAGYSYGLRINDISVE</sequence>
<reference evidence="3" key="1">
    <citation type="submission" date="2022-06" db="EMBL/GenBank/DDBJ databases">
        <title>Rothia sp. isolated from sandalwood seedling.</title>
        <authorList>
            <person name="Tuikhar N."/>
            <person name="Kirdat K."/>
            <person name="Thorat V."/>
            <person name="Swetha P."/>
            <person name="Padma S."/>
            <person name="Sundararaj R."/>
            <person name="Yadav A."/>
        </authorList>
    </citation>
    <scope>NUCLEOTIDE SEQUENCE</scope>
    <source>
        <strain evidence="3">AR01</strain>
    </source>
</reference>
<feature type="region of interest" description="Disordered" evidence="1">
    <location>
        <begin position="284"/>
        <end position="328"/>
    </location>
</feature>